<dbReference type="AlphaFoldDB" id="A0AAP0PDX9"/>
<protein>
    <submittedName>
        <fullName evidence="1">Uncharacterized protein</fullName>
    </submittedName>
</protein>
<dbReference type="EMBL" id="JBBNAE010000003">
    <property type="protein sequence ID" value="KAK9137095.1"/>
    <property type="molecule type" value="Genomic_DNA"/>
</dbReference>
<comment type="caution">
    <text evidence="1">The sequence shown here is derived from an EMBL/GenBank/DDBJ whole genome shotgun (WGS) entry which is preliminary data.</text>
</comment>
<dbReference type="Proteomes" id="UP001417504">
    <property type="component" value="Unassembled WGS sequence"/>
</dbReference>
<sequence>MSSETGGSLLAAAKLGLAETTEDSTTFGGLRWESVDNKMRAPPLGSTAARWRWRWPWEEEEEEEEERYA</sequence>
<evidence type="ECO:0000313" key="1">
    <source>
        <dbReference type="EMBL" id="KAK9137095.1"/>
    </source>
</evidence>
<gene>
    <name evidence="1" type="ORF">Sjap_007689</name>
</gene>
<name>A0AAP0PDX9_9MAGN</name>
<proteinExistence type="predicted"/>
<keyword evidence="2" id="KW-1185">Reference proteome</keyword>
<evidence type="ECO:0000313" key="2">
    <source>
        <dbReference type="Proteomes" id="UP001417504"/>
    </source>
</evidence>
<reference evidence="1 2" key="1">
    <citation type="submission" date="2024-01" db="EMBL/GenBank/DDBJ databases">
        <title>Genome assemblies of Stephania.</title>
        <authorList>
            <person name="Yang L."/>
        </authorList>
    </citation>
    <scope>NUCLEOTIDE SEQUENCE [LARGE SCALE GENOMIC DNA]</scope>
    <source>
        <strain evidence="1">QJT</strain>
        <tissue evidence="1">Leaf</tissue>
    </source>
</reference>
<accession>A0AAP0PDX9</accession>
<organism evidence="1 2">
    <name type="scientific">Stephania japonica</name>
    <dbReference type="NCBI Taxonomy" id="461633"/>
    <lineage>
        <taxon>Eukaryota</taxon>
        <taxon>Viridiplantae</taxon>
        <taxon>Streptophyta</taxon>
        <taxon>Embryophyta</taxon>
        <taxon>Tracheophyta</taxon>
        <taxon>Spermatophyta</taxon>
        <taxon>Magnoliopsida</taxon>
        <taxon>Ranunculales</taxon>
        <taxon>Menispermaceae</taxon>
        <taxon>Menispermoideae</taxon>
        <taxon>Cissampelideae</taxon>
        <taxon>Stephania</taxon>
    </lineage>
</organism>